<sequence>MSAPFDLGRSKSRVCGRRLTAPGWWCKHSTRVTVSGTPDSCLRRRAGAFTRSGRVTMRAVLSSLLSPRRLEIHCIPRWLFVYVHAYHNNTTCEIWTKKLSSIGDGRVQKLCDYNITYMVARCLVDAGLHVGAAANRRMLSVHKKRQL</sequence>
<proteinExistence type="predicted"/>
<dbReference type="Proteomes" id="UP000267029">
    <property type="component" value="Unassembled WGS sequence"/>
</dbReference>
<accession>A0A3P6GXC0</accession>
<keyword evidence="2" id="KW-1185">Reference proteome</keyword>
<organism evidence="1 2">
    <name type="scientific">Mesocestoides corti</name>
    <name type="common">Flatworm</name>
    <dbReference type="NCBI Taxonomy" id="53468"/>
    <lineage>
        <taxon>Eukaryota</taxon>
        <taxon>Metazoa</taxon>
        <taxon>Spiralia</taxon>
        <taxon>Lophotrochozoa</taxon>
        <taxon>Platyhelminthes</taxon>
        <taxon>Cestoda</taxon>
        <taxon>Eucestoda</taxon>
        <taxon>Cyclophyllidea</taxon>
        <taxon>Mesocestoididae</taxon>
        <taxon>Mesocestoides</taxon>
    </lineage>
</organism>
<gene>
    <name evidence="1" type="ORF">MCOS_LOCUS4787</name>
</gene>
<evidence type="ECO:0000313" key="2">
    <source>
        <dbReference type="Proteomes" id="UP000267029"/>
    </source>
</evidence>
<name>A0A3P6GXC0_MESCO</name>
<protein>
    <submittedName>
        <fullName evidence="1">Uncharacterized protein</fullName>
    </submittedName>
</protein>
<dbReference type="EMBL" id="UXSR01002299">
    <property type="protein sequence ID" value="VDD78784.1"/>
    <property type="molecule type" value="Genomic_DNA"/>
</dbReference>
<evidence type="ECO:0000313" key="1">
    <source>
        <dbReference type="EMBL" id="VDD78784.1"/>
    </source>
</evidence>
<dbReference type="AlphaFoldDB" id="A0A3P6GXC0"/>
<reference evidence="1 2" key="1">
    <citation type="submission" date="2018-10" db="EMBL/GenBank/DDBJ databases">
        <authorList>
            <consortium name="Pathogen Informatics"/>
        </authorList>
    </citation>
    <scope>NUCLEOTIDE SEQUENCE [LARGE SCALE GENOMIC DNA]</scope>
</reference>